<dbReference type="GO" id="GO:0005737">
    <property type="term" value="C:cytoplasm"/>
    <property type="evidence" value="ECO:0007669"/>
    <property type="project" value="TreeGrafter"/>
</dbReference>
<name>A0A7R9E148_9NEOP</name>
<dbReference type="GO" id="GO:0050321">
    <property type="term" value="F:tau-protein kinase activity"/>
    <property type="evidence" value="ECO:0007669"/>
    <property type="project" value="TreeGrafter"/>
</dbReference>
<dbReference type="FunFam" id="1.10.8.10:FF:000005">
    <property type="entry name" value="Non-specific serine/threonine protein kinase"/>
    <property type="match status" value="1"/>
</dbReference>
<dbReference type="InterPro" id="IPR015940">
    <property type="entry name" value="UBA"/>
</dbReference>
<dbReference type="CDD" id="cd14337">
    <property type="entry name" value="UBA_MARK_Par1"/>
    <property type="match status" value="1"/>
</dbReference>
<dbReference type="PANTHER" id="PTHR24346:SF82">
    <property type="entry name" value="KP78A-RELATED"/>
    <property type="match status" value="1"/>
</dbReference>
<evidence type="ECO:0000259" key="15">
    <source>
        <dbReference type="PROSITE" id="PS50030"/>
    </source>
</evidence>
<evidence type="ECO:0000256" key="10">
    <source>
        <dbReference type="ARBA" id="ARBA00048679"/>
    </source>
</evidence>
<dbReference type="EMBL" id="OB792778">
    <property type="protein sequence ID" value="CAD7424340.1"/>
    <property type="molecule type" value="Genomic_DNA"/>
</dbReference>
<evidence type="ECO:0000256" key="6">
    <source>
        <dbReference type="ARBA" id="ARBA00022840"/>
    </source>
</evidence>
<evidence type="ECO:0000256" key="9">
    <source>
        <dbReference type="ARBA" id="ARBA00047899"/>
    </source>
</evidence>
<dbReference type="PANTHER" id="PTHR24346">
    <property type="entry name" value="MAP/MICROTUBULE AFFINITY-REGULATING KINASE"/>
    <property type="match status" value="1"/>
</dbReference>
<evidence type="ECO:0000256" key="2">
    <source>
        <dbReference type="ARBA" id="ARBA00022527"/>
    </source>
</evidence>
<feature type="compositionally biased region" description="Low complexity" evidence="13">
    <location>
        <begin position="326"/>
        <end position="335"/>
    </location>
</feature>
<comment type="catalytic activity">
    <reaction evidence="9">
        <text>L-threonyl-[protein] + ATP = O-phospho-L-threonyl-[protein] + ADP + H(+)</text>
        <dbReference type="Rhea" id="RHEA:46608"/>
        <dbReference type="Rhea" id="RHEA-COMP:11060"/>
        <dbReference type="Rhea" id="RHEA-COMP:11605"/>
        <dbReference type="ChEBI" id="CHEBI:15378"/>
        <dbReference type="ChEBI" id="CHEBI:30013"/>
        <dbReference type="ChEBI" id="CHEBI:30616"/>
        <dbReference type="ChEBI" id="CHEBI:61977"/>
        <dbReference type="ChEBI" id="CHEBI:456216"/>
        <dbReference type="EC" id="2.7.11.1"/>
    </reaction>
</comment>
<dbReference type="PROSITE" id="PS00108">
    <property type="entry name" value="PROTEIN_KINASE_ST"/>
    <property type="match status" value="1"/>
</dbReference>
<proteinExistence type="inferred from homology"/>
<reference evidence="16" key="1">
    <citation type="submission" date="2020-11" db="EMBL/GenBank/DDBJ databases">
        <authorList>
            <person name="Tran Van P."/>
        </authorList>
    </citation>
    <scope>NUCLEOTIDE SEQUENCE</scope>
</reference>
<dbReference type="Gene3D" id="1.10.8.10">
    <property type="entry name" value="DNA helicase RuvA subunit, C-terminal domain"/>
    <property type="match status" value="1"/>
</dbReference>
<keyword evidence="2 12" id="KW-0723">Serine/threonine-protein kinase</keyword>
<evidence type="ECO:0000256" key="3">
    <source>
        <dbReference type="ARBA" id="ARBA00022679"/>
    </source>
</evidence>
<keyword evidence="4 11" id="KW-0547">Nucleotide-binding</keyword>
<evidence type="ECO:0000259" key="14">
    <source>
        <dbReference type="PROSITE" id="PS50011"/>
    </source>
</evidence>
<dbReference type="SUPFAM" id="SSF56112">
    <property type="entry name" value="Protein kinase-like (PK-like)"/>
    <property type="match status" value="1"/>
</dbReference>
<dbReference type="SMART" id="SM00220">
    <property type="entry name" value="S_TKc"/>
    <property type="match status" value="1"/>
</dbReference>
<evidence type="ECO:0000256" key="5">
    <source>
        <dbReference type="ARBA" id="ARBA00022777"/>
    </source>
</evidence>
<feature type="region of interest" description="Disordered" evidence="13">
    <location>
        <begin position="317"/>
        <end position="386"/>
    </location>
</feature>
<feature type="domain" description="UBA" evidence="15">
    <location>
        <begin position="273"/>
        <end position="315"/>
    </location>
</feature>
<evidence type="ECO:0000256" key="8">
    <source>
        <dbReference type="ARBA" id="ARBA00038181"/>
    </source>
</evidence>
<dbReference type="PROSITE" id="PS50030">
    <property type="entry name" value="UBA"/>
    <property type="match status" value="1"/>
</dbReference>
<dbReference type="InterPro" id="IPR017441">
    <property type="entry name" value="Protein_kinase_ATP_BS"/>
</dbReference>
<dbReference type="FunFam" id="3.30.200.20:FF:000003">
    <property type="entry name" value="Non-specific serine/threonine protein kinase"/>
    <property type="match status" value="1"/>
</dbReference>
<dbReference type="InterPro" id="IPR008271">
    <property type="entry name" value="Ser/Thr_kinase_AS"/>
</dbReference>
<dbReference type="AlphaFoldDB" id="A0A7R9E148"/>
<comment type="function">
    <text evidence="7">May play a role in sperm motility, especially in the regulation of flagellar function.</text>
</comment>
<gene>
    <name evidence="16" type="ORF">TMSB3V08_LOCUS1297</name>
</gene>
<evidence type="ECO:0000256" key="13">
    <source>
        <dbReference type="SAM" id="MobiDB-lite"/>
    </source>
</evidence>
<dbReference type="Pfam" id="PF00069">
    <property type="entry name" value="Pkinase"/>
    <property type="match status" value="1"/>
</dbReference>
<keyword evidence="3" id="KW-0808">Transferase</keyword>
<dbReference type="FunFam" id="1.10.510.10:FF:000002">
    <property type="entry name" value="Non-specific serine/threonine protein kinase"/>
    <property type="match status" value="1"/>
</dbReference>
<dbReference type="PROSITE" id="PS00107">
    <property type="entry name" value="PROTEIN_KINASE_ATP"/>
    <property type="match status" value="1"/>
</dbReference>
<dbReference type="SMART" id="SM00165">
    <property type="entry name" value="UBA"/>
    <property type="match status" value="1"/>
</dbReference>
<keyword evidence="5" id="KW-0418">Kinase</keyword>
<evidence type="ECO:0000256" key="12">
    <source>
        <dbReference type="RuleBase" id="RU000304"/>
    </source>
</evidence>
<dbReference type="GO" id="GO:0035556">
    <property type="term" value="P:intracellular signal transduction"/>
    <property type="evidence" value="ECO:0007669"/>
    <property type="project" value="TreeGrafter"/>
</dbReference>
<dbReference type="Gene3D" id="1.10.510.10">
    <property type="entry name" value="Transferase(Phosphotransferase) domain 1"/>
    <property type="match status" value="1"/>
</dbReference>
<accession>A0A7R9E148</accession>
<feature type="binding site" evidence="11">
    <location>
        <position position="84"/>
    </location>
    <ligand>
        <name>ATP</name>
        <dbReference type="ChEBI" id="CHEBI:30616"/>
    </ligand>
</feature>
<protein>
    <recommendedName>
        <fullName evidence="1">non-specific serine/threonine protein kinase</fullName>
        <ecNumber evidence="1">2.7.11.1</ecNumber>
    </recommendedName>
</protein>
<dbReference type="GO" id="GO:0005524">
    <property type="term" value="F:ATP binding"/>
    <property type="evidence" value="ECO:0007669"/>
    <property type="project" value="UniProtKB-UniRule"/>
</dbReference>
<dbReference type="InterPro" id="IPR000719">
    <property type="entry name" value="Prot_kinase_dom"/>
</dbReference>
<dbReference type="EC" id="2.7.11.1" evidence="1"/>
<sequence>MEPGSYVLRHHVCVSYALYVLLFQGSESTASTRVSSSRSRTSDEPHIGKYKLLKTIGKGNFAKVKLAKHMPTGKELFREVRIMKMLDHPNIVKLFQVIETEKTLYLVMEYASGGEVFDYLVLHGRMKEKEARAKFRQIVSAVQYCHQKKIIHRDLKAENLLLDSEMNIKIADFGFSNEFTPGNKLDTFCGSPPYAAPELFQGKKYDGPEVDVWSLGVILYTLVSGSLPFDGSTLRELRESGQIPNTFLHNIMKDKWMNMGYEEEELKPYLEPEPDYKDLKRIEALVNMGYNRSDIEESLGNAKYDDVFATYLLLGRKSSDPESDGSRSGSSLSLRNIPPAVSLGNAQSPSHSHRGVHRSISATNAKPSRRASSGGETLRESQQQQQGTATGGGLLFHIFYYEMLLLIVTPSTPLLPASFLLLLQVHGLVV</sequence>
<comment type="similarity">
    <text evidence="8">Belongs to the protein kinase superfamily. CAMK Ser/Thr protein kinase family. Smok subfamily.</text>
</comment>
<evidence type="ECO:0000256" key="4">
    <source>
        <dbReference type="ARBA" id="ARBA00022741"/>
    </source>
</evidence>
<keyword evidence="6 11" id="KW-0067">ATP-binding</keyword>
<feature type="domain" description="Protein kinase" evidence="14">
    <location>
        <begin position="50"/>
        <end position="299"/>
    </location>
</feature>
<dbReference type="GO" id="GO:0000226">
    <property type="term" value="P:microtubule cytoskeleton organization"/>
    <property type="evidence" value="ECO:0007669"/>
    <property type="project" value="TreeGrafter"/>
</dbReference>
<evidence type="ECO:0000313" key="16">
    <source>
        <dbReference type="EMBL" id="CAD7424340.1"/>
    </source>
</evidence>
<evidence type="ECO:0000256" key="11">
    <source>
        <dbReference type="PROSITE-ProRule" id="PRU10141"/>
    </source>
</evidence>
<evidence type="ECO:0000256" key="7">
    <source>
        <dbReference type="ARBA" id="ARBA00037391"/>
    </source>
</evidence>
<dbReference type="PROSITE" id="PS50011">
    <property type="entry name" value="PROTEIN_KINASE_DOM"/>
    <property type="match status" value="1"/>
</dbReference>
<dbReference type="Gene3D" id="3.30.200.20">
    <property type="entry name" value="Phosphorylase Kinase, domain 1"/>
    <property type="match status" value="2"/>
</dbReference>
<feature type="compositionally biased region" description="Polar residues" evidence="13">
    <location>
        <begin position="360"/>
        <end position="375"/>
    </location>
</feature>
<organism evidence="16">
    <name type="scientific">Timema monikensis</name>
    <dbReference type="NCBI Taxonomy" id="170555"/>
    <lineage>
        <taxon>Eukaryota</taxon>
        <taxon>Metazoa</taxon>
        <taxon>Ecdysozoa</taxon>
        <taxon>Arthropoda</taxon>
        <taxon>Hexapoda</taxon>
        <taxon>Insecta</taxon>
        <taxon>Pterygota</taxon>
        <taxon>Neoptera</taxon>
        <taxon>Polyneoptera</taxon>
        <taxon>Phasmatodea</taxon>
        <taxon>Timematodea</taxon>
        <taxon>Timematoidea</taxon>
        <taxon>Timematidae</taxon>
        <taxon>Timema</taxon>
    </lineage>
</organism>
<dbReference type="InterPro" id="IPR011009">
    <property type="entry name" value="Kinase-like_dom_sf"/>
</dbReference>
<comment type="catalytic activity">
    <reaction evidence="10">
        <text>L-seryl-[protein] + ATP = O-phospho-L-seryl-[protein] + ADP + H(+)</text>
        <dbReference type="Rhea" id="RHEA:17989"/>
        <dbReference type="Rhea" id="RHEA-COMP:9863"/>
        <dbReference type="Rhea" id="RHEA-COMP:11604"/>
        <dbReference type="ChEBI" id="CHEBI:15378"/>
        <dbReference type="ChEBI" id="CHEBI:29999"/>
        <dbReference type="ChEBI" id="CHEBI:30616"/>
        <dbReference type="ChEBI" id="CHEBI:83421"/>
        <dbReference type="ChEBI" id="CHEBI:456216"/>
        <dbReference type="EC" id="2.7.11.1"/>
    </reaction>
</comment>
<evidence type="ECO:0000256" key="1">
    <source>
        <dbReference type="ARBA" id="ARBA00012513"/>
    </source>
</evidence>